<organism evidence="2 3">
    <name type="scientific">Methylobacterium radiotolerans</name>
    <dbReference type="NCBI Taxonomy" id="31998"/>
    <lineage>
        <taxon>Bacteria</taxon>
        <taxon>Pseudomonadati</taxon>
        <taxon>Pseudomonadota</taxon>
        <taxon>Alphaproteobacteria</taxon>
        <taxon>Hyphomicrobiales</taxon>
        <taxon>Methylobacteriaceae</taxon>
        <taxon>Methylobacterium</taxon>
    </lineage>
</organism>
<reference evidence="2 3" key="1">
    <citation type="submission" date="2024-06" db="EMBL/GenBank/DDBJ databases">
        <title>Genomics of switchgrass bacterial isolates.</title>
        <authorList>
            <person name="Shade A."/>
        </authorList>
    </citation>
    <scope>NUCLEOTIDE SEQUENCE [LARGE SCALE GENOMIC DNA]</scope>
    <source>
        <strain evidence="2 3">PvP084</strain>
    </source>
</reference>
<keyword evidence="1" id="KW-1133">Transmembrane helix</keyword>
<feature type="transmembrane region" description="Helical" evidence="1">
    <location>
        <begin position="46"/>
        <end position="69"/>
    </location>
</feature>
<keyword evidence="1" id="KW-0812">Transmembrane</keyword>
<proteinExistence type="predicted"/>
<keyword evidence="3" id="KW-1185">Reference proteome</keyword>
<dbReference type="Proteomes" id="UP001549119">
    <property type="component" value="Unassembled WGS sequence"/>
</dbReference>
<sequence length="98" mass="11027">MPRKPDPLNDFLDIEAGRNPRYVSSVYLAFERGILRAPGSLINLTWWPLVTMLSGFAFLIVGLALWVLIRLHFVVFGLLGHLRPKSVQGSKSVLSSHR</sequence>
<evidence type="ECO:0000313" key="3">
    <source>
        <dbReference type="Proteomes" id="UP001549119"/>
    </source>
</evidence>
<accession>A0ABV2NU08</accession>
<gene>
    <name evidence="2" type="ORF">ABIC20_007404</name>
</gene>
<protein>
    <submittedName>
        <fullName evidence="2">Uncharacterized protein</fullName>
    </submittedName>
</protein>
<evidence type="ECO:0000313" key="2">
    <source>
        <dbReference type="EMBL" id="MET3870019.1"/>
    </source>
</evidence>
<name>A0ABV2NU08_9HYPH</name>
<dbReference type="RefSeq" id="WP_209651134.1">
    <property type="nucleotide sequence ID" value="NZ_JBEPNV010000005.1"/>
</dbReference>
<dbReference type="EMBL" id="JBEPNW010000008">
    <property type="protein sequence ID" value="MET3870019.1"/>
    <property type="molecule type" value="Genomic_DNA"/>
</dbReference>
<evidence type="ECO:0000256" key="1">
    <source>
        <dbReference type="SAM" id="Phobius"/>
    </source>
</evidence>
<keyword evidence="1" id="KW-0472">Membrane</keyword>
<comment type="caution">
    <text evidence="2">The sequence shown here is derived from an EMBL/GenBank/DDBJ whole genome shotgun (WGS) entry which is preliminary data.</text>
</comment>